<name>A0A8S5RHL1_9VIRU</name>
<proteinExistence type="predicted"/>
<organism evidence="1">
    <name type="scientific">virus sp. ctML55</name>
    <dbReference type="NCBI Taxonomy" id="2827627"/>
    <lineage>
        <taxon>Viruses</taxon>
    </lineage>
</organism>
<accession>A0A8S5RHL1</accession>
<reference evidence="1" key="1">
    <citation type="journal article" date="2021" name="Proc. Natl. Acad. Sci. U.S.A.">
        <title>A Catalog of Tens of Thousands of Viruses from Human Metagenomes Reveals Hidden Associations with Chronic Diseases.</title>
        <authorList>
            <person name="Tisza M.J."/>
            <person name="Buck C.B."/>
        </authorList>
    </citation>
    <scope>NUCLEOTIDE SEQUENCE</scope>
    <source>
        <strain evidence="1">CtML55</strain>
    </source>
</reference>
<dbReference type="EMBL" id="BK059105">
    <property type="protein sequence ID" value="DAE30878.1"/>
    <property type="molecule type" value="Genomic_DNA"/>
</dbReference>
<evidence type="ECO:0000313" key="1">
    <source>
        <dbReference type="EMBL" id="DAE30878.1"/>
    </source>
</evidence>
<protein>
    <submittedName>
        <fullName evidence="1">Uncharacterized protein</fullName>
    </submittedName>
</protein>
<sequence length="54" mass="6193">MPEFINGYDHIFKGNIYIPLNMNKMAAALGGNQNIDTTTGQILEKEYQRRDVTF</sequence>